<sequence length="123" mass="13333">MEGQAEGRNLVGRRGLWLTAADFVSTDACAACDLGLLGFPRAWPKVYYESQVLRSLLGKKGSCPAGRVAVVGQAEVTKYSAEFTKALLPWQGRHNAEAVQRTAGLQVPSEQCGRDESSRVEHL</sequence>
<evidence type="ECO:0000256" key="1">
    <source>
        <dbReference type="SAM" id="MobiDB-lite"/>
    </source>
</evidence>
<dbReference type="EMBL" id="CAXAMM010026469">
    <property type="protein sequence ID" value="CAK9058996.1"/>
    <property type="molecule type" value="Genomic_DNA"/>
</dbReference>
<dbReference type="Proteomes" id="UP001642464">
    <property type="component" value="Unassembled WGS sequence"/>
</dbReference>
<accession>A0ABP0N5H9</accession>
<protein>
    <submittedName>
        <fullName evidence="2">Uncharacterized protein</fullName>
    </submittedName>
</protein>
<gene>
    <name evidence="2" type="ORF">SCF082_LOCUS31342</name>
</gene>
<reference evidence="2 3" key="1">
    <citation type="submission" date="2024-02" db="EMBL/GenBank/DDBJ databases">
        <authorList>
            <person name="Chen Y."/>
            <person name="Shah S."/>
            <person name="Dougan E. K."/>
            <person name="Thang M."/>
            <person name="Chan C."/>
        </authorList>
    </citation>
    <scope>NUCLEOTIDE SEQUENCE [LARGE SCALE GENOMIC DNA]</scope>
</reference>
<evidence type="ECO:0000313" key="3">
    <source>
        <dbReference type="Proteomes" id="UP001642464"/>
    </source>
</evidence>
<feature type="region of interest" description="Disordered" evidence="1">
    <location>
        <begin position="103"/>
        <end position="123"/>
    </location>
</feature>
<organism evidence="2 3">
    <name type="scientific">Durusdinium trenchii</name>
    <dbReference type="NCBI Taxonomy" id="1381693"/>
    <lineage>
        <taxon>Eukaryota</taxon>
        <taxon>Sar</taxon>
        <taxon>Alveolata</taxon>
        <taxon>Dinophyceae</taxon>
        <taxon>Suessiales</taxon>
        <taxon>Symbiodiniaceae</taxon>
        <taxon>Durusdinium</taxon>
    </lineage>
</organism>
<keyword evidence="3" id="KW-1185">Reference proteome</keyword>
<proteinExistence type="predicted"/>
<feature type="compositionally biased region" description="Basic and acidic residues" evidence="1">
    <location>
        <begin position="112"/>
        <end position="123"/>
    </location>
</feature>
<evidence type="ECO:0000313" key="2">
    <source>
        <dbReference type="EMBL" id="CAK9058996.1"/>
    </source>
</evidence>
<comment type="caution">
    <text evidence="2">The sequence shown here is derived from an EMBL/GenBank/DDBJ whole genome shotgun (WGS) entry which is preliminary data.</text>
</comment>
<name>A0ABP0N5H9_9DINO</name>